<evidence type="ECO:0000313" key="4">
    <source>
        <dbReference type="Proteomes" id="UP001234495"/>
    </source>
</evidence>
<evidence type="ECO:0000256" key="1">
    <source>
        <dbReference type="ARBA" id="ARBA00022839"/>
    </source>
</evidence>
<feature type="domain" description="Exonuclease" evidence="2">
    <location>
        <begin position="56"/>
        <end position="224"/>
    </location>
</feature>
<dbReference type="Proteomes" id="UP001234495">
    <property type="component" value="Unassembled WGS sequence"/>
</dbReference>
<protein>
    <submittedName>
        <fullName evidence="3">DNA polymerase III epsilon subunit family exonuclease</fullName>
    </submittedName>
</protein>
<gene>
    <name evidence="3" type="ORF">J2S19_001288</name>
</gene>
<dbReference type="InterPro" id="IPR036397">
    <property type="entry name" value="RNaseH_sf"/>
</dbReference>
<dbReference type="Pfam" id="PF00929">
    <property type="entry name" value="RNase_T"/>
    <property type="match status" value="1"/>
</dbReference>
<comment type="caution">
    <text evidence="3">The sequence shown here is derived from an EMBL/GenBank/DDBJ whole genome shotgun (WGS) entry which is preliminary data.</text>
</comment>
<dbReference type="CDD" id="cd06127">
    <property type="entry name" value="DEDDh"/>
    <property type="match status" value="1"/>
</dbReference>
<keyword evidence="1 3" id="KW-0269">Exonuclease</keyword>
<dbReference type="SUPFAM" id="SSF53098">
    <property type="entry name" value="Ribonuclease H-like"/>
    <property type="match status" value="1"/>
</dbReference>
<dbReference type="PANTHER" id="PTHR30231">
    <property type="entry name" value="DNA POLYMERASE III SUBUNIT EPSILON"/>
    <property type="match status" value="1"/>
</dbReference>
<dbReference type="Gene3D" id="3.30.420.10">
    <property type="entry name" value="Ribonuclease H-like superfamily/Ribonuclease H"/>
    <property type="match status" value="1"/>
</dbReference>
<keyword evidence="1 3" id="KW-0540">Nuclease</keyword>
<dbReference type="SMART" id="SM00479">
    <property type="entry name" value="EXOIII"/>
    <property type="match status" value="1"/>
</dbReference>
<dbReference type="InterPro" id="IPR012337">
    <property type="entry name" value="RNaseH-like_sf"/>
</dbReference>
<dbReference type="RefSeq" id="WP_307338732.1">
    <property type="nucleotide sequence ID" value="NZ_JAUSUD010000004.1"/>
</dbReference>
<keyword evidence="4" id="KW-1185">Reference proteome</keyword>
<dbReference type="GO" id="GO:0004527">
    <property type="term" value="F:exonuclease activity"/>
    <property type="evidence" value="ECO:0007669"/>
    <property type="project" value="UniProtKB-KW"/>
</dbReference>
<organism evidence="3 4">
    <name type="scientific">Metabacillus malikii</name>
    <dbReference type="NCBI Taxonomy" id="1504265"/>
    <lineage>
        <taxon>Bacteria</taxon>
        <taxon>Bacillati</taxon>
        <taxon>Bacillota</taxon>
        <taxon>Bacilli</taxon>
        <taxon>Bacillales</taxon>
        <taxon>Bacillaceae</taxon>
        <taxon>Metabacillus</taxon>
    </lineage>
</organism>
<dbReference type="PANTHER" id="PTHR30231:SF41">
    <property type="entry name" value="DNA POLYMERASE III SUBUNIT EPSILON"/>
    <property type="match status" value="1"/>
</dbReference>
<dbReference type="InterPro" id="IPR013520">
    <property type="entry name" value="Ribonucl_H"/>
</dbReference>
<dbReference type="InterPro" id="IPR006054">
    <property type="entry name" value="DnaQ"/>
</dbReference>
<accession>A0ABT9ZCN7</accession>
<sequence length="237" mass="27782">MPYDLQIIKYYLWDQFFFKMHRRKLNHFELKNVAHSIELFLESQIGVTVDDFSSTTYTIFDLETTGFFPQIGDEVLSIGAIKVQNYKIQYDEAFYTVLKPFKKVPKSVQQLTGITMETVQNAQLFPVGLQKFLEYSQGTVLVAHPATFDVEFLKTSIKKWKLPNFNPTYIDSHKLANQMYTDKKNYLDHLIKRLGINERERHHALNDAIMTAEIFVQLVQLMKEMIDSTTTYEIERG</sequence>
<reference evidence="3 4" key="1">
    <citation type="submission" date="2023-07" db="EMBL/GenBank/DDBJ databases">
        <title>Genomic Encyclopedia of Type Strains, Phase IV (KMG-IV): sequencing the most valuable type-strain genomes for metagenomic binning, comparative biology and taxonomic classification.</title>
        <authorList>
            <person name="Goeker M."/>
        </authorList>
    </citation>
    <scope>NUCLEOTIDE SEQUENCE [LARGE SCALE GENOMIC DNA]</scope>
    <source>
        <strain evidence="3 4">DSM 29005</strain>
    </source>
</reference>
<evidence type="ECO:0000313" key="3">
    <source>
        <dbReference type="EMBL" id="MDQ0230036.1"/>
    </source>
</evidence>
<dbReference type="NCBIfam" id="TIGR00573">
    <property type="entry name" value="dnaq"/>
    <property type="match status" value="1"/>
</dbReference>
<keyword evidence="1 3" id="KW-0378">Hydrolase</keyword>
<proteinExistence type="predicted"/>
<name>A0ABT9ZCN7_9BACI</name>
<evidence type="ECO:0000259" key="2">
    <source>
        <dbReference type="SMART" id="SM00479"/>
    </source>
</evidence>
<dbReference type="EMBL" id="JAUSUD010000004">
    <property type="protein sequence ID" value="MDQ0230036.1"/>
    <property type="molecule type" value="Genomic_DNA"/>
</dbReference>